<evidence type="ECO:0000313" key="2">
    <source>
        <dbReference type="EMBL" id="MBL7633134.1"/>
    </source>
</evidence>
<keyword evidence="3" id="KW-1185">Reference proteome</keyword>
<proteinExistence type="predicted"/>
<dbReference type="SUPFAM" id="SSF55729">
    <property type="entry name" value="Acyl-CoA N-acyltransferases (Nat)"/>
    <property type="match status" value="1"/>
</dbReference>
<evidence type="ECO:0000259" key="1">
    <source>
        <dbReference type="PROSITE" id="PS51186"/>
    </source>
</evidence>
<name>A0A937URS1_9ACTN</name>
<sequence length="237" mass="25474">MPSTSPPSPATAIRIASRYAAVLDFEIHSPAGWGSGSEIDDTTLAALRAFRAEVLWSDGRRPAFRSPDNQFVDADESDPDAFHLALRDRADGTLVGYVRAIPAERCALSSPERLIGAGPVSAALAAHGATRADILDTGRLVVAGGRRGKGTAPLLVAALVALGRDVDRPMMLCAAGTRDGQHLLYQRLGYTPMTSCRVPSDRYDDDMCPMLRDARRRIPGVDILAEQFEEQTGVFRA</sequence>
<dbReference type="GO" id="GO:0016747">
    <property type="term" value="F:acyltransferase activity, transferring groups other than amino-acyl groups"/>
    <property type="evidence" value="ECO:0007669"/>
    <property type="project" value="InterPro"/>
</dbReference>
<feature type="domain" description="N-acetyltransferase" evidence="1">
    <location>
        <begin position="42"/>
        <end position="215"/>
    </location>
</feature>
<organism evidence="2 3">
    <name type="scientific">Frankia nepalensis</name>
    <dbReference type="NCBI Taxonomy" id="1836974"/>
    <lineage>
        <taxon>Bacteria</taxon>
        <taxon>Bacillati</taxon>
        <taxon>Actinomycetota</taxon>
        <taxon>Actinomycetes</taxon>
        <taxon>Frankiales</taxon>
        <taxon>Frankiaceae</taxon>
        <taxon>Frankia</taxon>
    </lineage>
</organism>
<dbReference type="Proteomes" id="UP000604475">
    <property type="component" value="Unassembled WGS sequence"/>
</dbReference>
<comment type="caution">
    <text evidence="2">The sequence shown here is derived from an EMBL/GenBank/DDBJ whole genome shotgun (WGS) entry which is preliminary data.</text>
</comment>
<dbReference type="Gene3D" id="3.40.630.30">
    <property type="match status" value="1"/>
</dbReference>
<accession>A0A937URS1</accession>
<dbReference type="RefSeq" id="WP_203000155.1">
    <property type="nucleotide sequence ID" value="NZ_JADWYU010000132.1"/>
</dbReference>
<protein>
    <submittedName>
        <fullName evidence="2">GNAT family N-acetyltransferase</fullName>
    </submittedName>
</protein>
<dbReference type="PROSITE" id="PS51186">
    <property type="entry name" value="GNAT"/>
    <property type="match status" value="1"/>
</dbReference>
<gene>
    <name evidence="2" type="ORF">I7412_39475</name>
</gene>
<dbReference type="Pfam" id="PF13444">
    <property type="entry name" value="Acetyltransf_5"/>
    <property type="match status" value="1"/>
</dbReference>
<dbReference type="InterPro" id="IPR000182">
    <property type="entry name" value="GNAT_dom"/>
</dbReference>
<dbReference type="AlphaFoldDB" id="A0A937URS1"/>
<evidence type="ECO:0000313" key="3">
    <source>
        <dbReference type="Proteomes" id="UP000604475"/>
    </source>
</evidence>
<dbReference type="InterPro" id="IPR016181">
    <property type="entry name" value="Acyl_CoA_acyltransferase"/>
</dbReference>
<reference evidence="2" key="1">
    <citation type="submission" date="2020-12" db="EMBL/GenBank/DDBJ databases">
        <title>Genomic characterization of non-nitrogen-fixing Frankia strains.</title>
        <authorList>
            <person name="Carlos-Shanley C."/>
            <person name="Guerra T."/>
            <person name="Hahn D."/>
        </authorList>
    </citation>
    <scope>NUCLEOTIDE SEQUENCE</scope>
    <source>
        <strain evidence="2">CN6</strain>
    </source>
</reference>
<dbReference type="EMBL" id="JAEACQ010000373">
    <property type="protein sequence ID" value="MBL7633134.1"/>
    <property type="molecule type" value="Genomic_DNA"/>
</dbReference>